<keyword evidence="3" id="KW-1185">Reference proteome</keyword>
<keyword evidence="2" id="KW-0255">Endonuclease</keyword>
<sequence>MAGVNRWTRDQLIVAFTLYSQIPFGRLHSKNSDIIHYANLIGRTPSALAMKLVNFASLDPFIIESGRTGLKGVSNADRALWQEMTEDTAAFGAQCEQAMEKLEPSAVQIQDSEVHDFSGRERTTIVKARVDQQLFRKHVLAAYEYRCCLTELEEPALLVASHIRPWSHAVEHRLNPSNGLCLSSLHDKAFDRGLISFNDHLEMLLSPQIKKLKSTIYIENFANYEGKKLRLPRRYPPDISQLKYHRNKIFLAE</sequence>
<dbReference type="GO" id="GO:0004519">
    <property type="term" value="F:endonuclease activity"/>
    <property type="evidence" value="ECO:0007669"/>
    <property type="project" value="UniProtKB-KW"/>
</dbReference>
<dbReference type="Pfam" id="PF13391">
    <property type="entry name" value="HNH_2"/>
    <property type="match status" value="1"/>
</dbReference>
<evidence type="ECO:0000313" key="2">
    <source>
        <dbReference type="EMBL" id="GGA47367.1"/>
    </source>
</evidence>
<keyword evidence="2" id="KW-0378">Hydrolase</keyword>
<dbReference type="Proteomes" id="UP000627464">
    <property type="component" value="Unassembled WGS sequence"/>
</dbReference>
<accession>A0ABQ1GNT1</accession>
<reference evidence="3" key="1">
    <citation type="journal article" date="2019" name="Int. J. Syst. Evol. Microbiol.">
        <title>The Global Catalogue of Microorganisms (GCM) 10K type strain sequencing project: providing services to taxonomists for standard genome sequencing and annotation.</title>
        <authorList>
            <consortium name="The Broad Institute Genomics Platform"/>
            <consortium name="The Broad Institute Genome Sequencing Center for Infectious Disease"/>
            <person name="Wu L."/>
            <person name="Ma J."/>
        </authorList>
    </citation>
    <scope>NUCLEOTIDE SEQUENCE [LARGE SCALE GENOMIC DNA]</scope>
    <source>
        <strain evidence="3">CGMCC 1.12806</strain>
    </source>
</reference>
<dbReference type="EMBL" id="BMFZ01000005">
    <property type="protein sequence ID" value="GGA47367.1"/>
    <property type="molecule type" value="Genomic_DNA"/>
</dbReference>
<dbReference type="InterPro" id="IPR003615">
    <property type="entry name" value="HNH_nuc"/>
</dbReference>
<keyword evidence="2" id="KW-0540">Nuclease</keyword>
<dbReference type="RefSeq" id="WP_188473687.1">
    <property type="nucleotide sequence ID" value="NZ_BMFZ01000005.1"/>
</dbReference>
<gene>
    <name evidence="2" type="ORF">GCM10011328_23190</name>
</gene>
<organism evidence="2 3">
    <name type="scientific">Hafnia psychrotolerans</name>
    <dbReference type="NCBI Taxonomy" id="1477018"/>
    <lineage>
        <taxon>Bacteria</taxon>
        <taxon>Pseudomonadati</taxon>
        <taxon>Pseudomonadota</taxon>
        <taxon>Gammaproteobacteria</taxon>
        <taxon>Enterobacterales</taxon>
        <taxon>Hafniaceae</taxon>
        <taxon>Hafnia</taxon>
    </lineage>
</organism>
<feature type="domain" description="HNH nuclease" evidence="1">
    <location>
        <begin position="147"/>
        <end position="198"/>
    </location>
</feature>
<name>A0ABQ1GNT1_9GAMM</name>
<evidence type="ECO:0000313" key="3">
    <source>
        <dbReference type="Proteomes" id="UP000627464"/>
    </source>
</evidence>
<proteinExistence type="predicted"/>
<evidence type="ECO:0000259" key="1">
    <source>
        <dbReference type="Pfam" id="PF13391"/>
    </source>
</evidence>
<comment type="caution">
    <text evidence="2">The sequence shown here is derived from an EMBL/GenBank/DDBJ whole genome shotgun (WGS) entry which is preliminary data.</text>
</comment>
<protein>
    <submittedName>
        <fullName evidence="2">Restriction endonuclease</fullName>
    </submittedName>
</protein>